<keyword evidence="5" id="KW-0539">Nucleus</keyword>
<dbReference type="GO" id="GO:0000978">
    <property type="term" value="F:RNA polymerase II cis-regulatory region sequence-specific DNA binding"/>
    <property type="evidence" value="ECO:0007669"/>
    <property type="project" value="TreeGrafter"/>
</dbReference>
<dbReference type="GO" id="GO:0005634">
    <property type="term" value="C:nucleus"/>
    <property type="evidence" value="ECO:0007669"/>
    <property type="project" value="TreeGrafter"/>
</dbReference>
<dbReference type="InterPro" id="IPR007219">
    <property type="entry name" value="XnlR_reg_dom"/>
</dbReference>
<proteinExistence type="predicted"/>
<dbReference type="InterPro" id="IPR051127">
    <property type="entry name" value="Fungal_SecMet_Regulators"/>
</dbReference>
<organism evidence="8 9">
    <name type="scientific">Vanrija pseudolonga</name>
    <dbReference type="NCBI Taxonomy" id="143232"/>
    <lineage>
        <taxon>Eukaryota</taxon>
        <taxon>Fungi</taxon>
        <taxon>Dikarya</taxon>
        <taxon>Basidiomycota</taxon>
        <taxon>Agaricomycotina</taxon>
        <taxon>Tremellomycetes</taxon>
        <taxon>Trichosporonales</taxon>
        <taxon>Trichosporonaceae</taxon>
        <taxon>Vanrija</taxon>
    </lineage>
</organism>
<dbReference type="PANTHER" id="PTHR47424">
    <property type="entry name" value="REGULATORY PROTEIN GAL4"/>
    <property type="match status" value="1"/>
</dbReference>
<dbReference type="GO" id="GO:0000981">
    <property type="term" value="F:DNA-binding transcription factor activity, RNA polymerase II-specific"/>
    <property type="evidence" value="ECO:0007669"/>
    <property type="project" value="InterPro"/>
</dbReference>
<dbReference type="Pfam" id="PF04082">
    <property type="entry name" value="Fungal_trans"/>
    <property type="match status" value="1"/>
</dbReference>
<evidence type="ECO:0000256" key="4">
    <source>
        <dbReference type="ARBA" id="ARBA00023163"/>
    </source>
</evidence>
<dbReference type="EMBL" id="CP086718">
    <property type="protein sequence ID" value="WOO83313.1"/>
    <property type="molecule type" value="Genomic_DNA"/>
</dbReference>
<dbReference type="PROSITE" id="PS50048">
    <property type="entry name" value="ZN2_CY6_FUNGAL_2"/>
    <property type="match status" value="1"/>
</dbReference>
<dbReference type="Pfam" id="PF00172">
    <property type="entry name" value="Zn_clus"/>
    <property type="match status" value="1"/>
</dbReference>
<evidence type="ECO:0000256" key="6">
    <source>
        <dbReference type="SAM" id="MobiDB-lite"/>
    </source>
</evidence>
<feature type="region of interest" description="Disordered" evidence="6">
    <location>
        <begin position="119"/>
        <end position="144"/>
    </location>
</feature>
<dbReference type="CDD" id="cd12148">
    <property type="entry name" value="fungal_TF_MHR"/>
    <property type="match status" value="1"/>
</dbReference>
<dbReference type="AlphaFoldDB" id="A0AAF0YAR0"/>
<name>A0AAF0YAR0_9TREE</name>
<dbReference type="GO" id="GO:0000435">
    <property type="term" value="P:positive regulation of transcription from RNA polymerase II promoter by galactose"/>
    <property type="evidence" value="ECO:0007669"/>
    <property type="project" value="TreeGrafter"/>
</dbReference>
<feature type="compositionally biased region" description="Low complexity" evidence="6">
    <location>
        <begin position="180"/>
        <end position="191"/>
    </location>
</feature>
<protein>
    <submittedName>
        <fullName evidence="8">Regulatory protein GAL4</fullName>
    </submittedName>
</protein>
<evidence type="ECO:0000313" key="8">
    <source>
        <dbReference type="EMBL" id="WOO83313.1"/>
    </source>
</evidence>
<dbReference type="SMART" id="SM00906">
    <property type="entry name" value="Fungal_trans"/>
    <property type="match status" value="1"/>
</dbReference>
<dbReference type="Proteomes" id="UP000827549">
    <property type="component" value="Chromosome 5"/>
</dbReference>
<sequence>MPATRRRRDATPASTPRSSSGPLKQSCVECYRLKRKCDRRQPCGICTRYAKECTYSLLPVRPTKEFVSELQAQVDTLRYMLSVHAPGVNIDAEAVQMKSGEPSSSPPSMSPMVDVAAEPKELQPPPPRDVTPPGDNDISSIPDTFPLEFTLEPVASISAAPPLLTPPVTADRPSPLGQFTATSSSPLATASNGGLAGPPRLGTARRAVASSSTGLSPGFSLAGSEPHLPVDSVGPYDVLERNPVGAHGYEWNERYQPSLQMDGTASLSTDPEGEGYLGFASSATLLHILRICAGGVRIPQGARGDGPIEGWTPAPPQLESFIDAYFAQYHQQYPIVHQATFRAQWSQLIPHPPRAQWQLLLNVVLAHGALCASQPDSVIRYFMEHALRAMSVEQVESGSLTLVQGFTLLAALAQRLNKPNTSYGYLGLAGRMAIGLGLHRELPFWNISPFEREQRRRVWWMLWVVDAGTSITYGRPVMMSVAEADVNMLNNVHDASFLSSATAPPAPVEEPTIYTNLRLQSDFLLVGTPIYSKTIASPPPTPNEALFLDSQLEQWWQGLGDCIKLSSKPDTTPRFFNLARHKLFWRYSNLRIIIHRRAFLQRALTAKPLATLAAADDNDNPAELQSAQLCLQNAQDTIGSIHDFFVAGDTSSRFENWYAMHYIFPASFLPLIALHTDPTSAEADTWRAAVAKARQVLERIRTAEPLAVRYLQIVDILQPDAHVGAHWADLIHIPTWSGEVDAAGITPSMLPMADLDTLAMMWNGGGGF</sequence>
<reference evidence="8" key="1">
    <citation type="submission" date="2023-10" db="EMBL/GenBank/DDBJ databases">
        <authorList>
            <person name="Noh H."/>
        </authorList>
    </citation>
    <scope>NUCLEOTIDE SEQUENCE</scope>
    <source>
        <strain evidence="8">DUCC4014</strain>
    </source>
</reference>
<gene>
    <name evidence="8" type="primary">GAL4_2</name>
    <name evidence="8" type="ORF">LOC62_05G006841</name>
</gene>
<dbReference type="InterPro" id="IPR036864">
    <property type="entry name" value="Zn2-C6_fun-type_DNA-bd_sf"/>
</dbReference>
<evidence type="ECO:0000256" key="1">
    <source>
        <dbReference type="ARBA" id="ARBA00022723"/>
    </source>
</evidence>
<dbReference type="GO" id="GO:0006351">
    <property type="term" value="P:DNA-templated transcription"/>
    <property type="evidence" value="ECO:0007669"/>
    <property type="project" value="InterPro"/>
</dbReference>
<dbReference type="GO" id="GO:0008270">
    <property type="term" value="F:zinc ion binding"/>
    <property type="evidence" value="ECO:0007669"/>
    <property type="project" value="InterPro"/>
</dbReference>
<evidence type="ECO:0000259" key="7">
    <source>
        <dbReference type="PROSITE" id="PS50048"/>
    </source>
</evidence>
<dbReference type="InterPro" id="IPR001138">
    <property type="entry name" value="Zn2Cys6_DnaBD"/>
</dbReference>
<evidence type="ECO:0000256" key="2">
    <source>
        <dbReference type="ARBA" id="ARBA00023015"/>
    </source>
</evidence>
<feature type="region of interest" description="Disordered" evidence="6">
    <location>
        <begin position="1"/>
        <end position="23"/>
    </location>
</feature>
<dbReference type="SUPFAM" id="SSF57701">
    <property type="entry name" value="Zn2/Cys6 DNA-binding domain"/>
    <property type="match status" value="1"/>
</dbReference>
<keyword evidence="1" id="KW-0479">Metal-binding</keyword>
<dbReference type="SMART" id="SM00066">
    <property type="entry name" value="GAL4"/>
    <property type="match status" value="1"/>
</dbReference>
<feature type="domain" description="Zn(2)-C6 fungal-type" evidence="7">
    <location>
        <begin position="26"/>
        <end position="55"/>
    </location>
</feature>
<keyword evidence="3" id="KW-0238">DNA-binding</keyword>
<dbReference type="Gene3D" id="4.10.240.10">
    <property type="entry name" value="Zn(2)-C6 fungal-type DNA-binding domain"/>
    <property type="match status" value="1"/>
</dbReference>
<dbReference type="CDD" id="cd00067">
    <property type="entry name" value="GAL4"/>
    <property type="match status" value="1"/>
</dbReference>
<evidence type="ECO:0000256" key="5">
    <source>
        <dbReference type="ARBA" id="ARBA00023242"/>
    </source>
</evidence>
<dbReference type="PANTHER" id="PTHR47424:SF3">
    <property type="entry name" value="REGULATORY PROTEIN GAL4"/>
    <property type="match status" value="1"/>
</dbReference>
<evidence type="ECO:0000256" key="3">
    <source>
        <dbReference type="ARBA" id="ARBA00023125"/>
    </source>
</evidence>
<accession>A0AAF0YAR0</accession>
<feature type="region of interest" description="Disordered" evidence="6">
    <location>
        <begin position="165"/>
        <end position="215"/>
    </location>
</feature>
<keyword evidence="2" id="KW-0805">Transcription regulation</keyword>
<dbReference type="GeneID" id="87810016"/>
<evidence type="ECO:0000313" key="9">
    <source>
        <dbReference type="Proteomes" id="UP000827549"/>
    </source>
</evidence>
<keyword evidence="9" id="KW-1185">Reference proteome</keyword>
<dbReference type="RefSeq" id="XP_062629339.1">
    <property type="nucleotide sequence ID" value="XM_062773355.1"/>
</dbReference>
<keyword evidence="4" id="KW-0804">Transcription</keyword>